<keyword evidence="1" id="KW-0175">Coiled coil</keyword>
<dbReference type="Proteomes" id="UP000003755">
    <property type="component" value="Unassembled WGS sequence"/>
</dbReference>
<protein>
    <recommendedName>
        <fullName evidence="2">PIN like domain-containing protein</fullName>
    </recommendedName>
</protein>
<proteinExistence type="predicted"/>
<dbReference type="eggNOG" id="COG1196">
    <property type="taxonomic scope" value="Bacteria"/>
</dbReference>
<sequence>MKDAIREYLELKDEEKEELWKNAVFVFDTNVFLNLYRYSKKTRDILLGAMEQLRDRIWMPNHVAHEFMENRVEVIFETIDRYERLHEETNSFIQVCTDMLRMKKEDSELLGLKNYIETWIDTNKRRDLLVTDVIDDPILDKILDLFDGKVGRGFDEEEIKKIINEGNDRYEKKIPPGYKDAAKKKGVLDNNAYGDLIVWKEIIHFSETEKKDMIYVTHDQKEDWWNIKRGKTVGPRIELRKEFTEKTKNKFHMYSMNNFISRFEGNKGVKIDQSIIDELQSIQFLINKKNYDNLKNKYLEELNEIGIEERKIVRLNERIKRLEKSNRKRRNSIIGLEKKYEMQEMPDDIKTLIENTKNNLIKGEEKIEKCQQRLNMLETKESGQLTFW</sequence>
<dbReference type="KEGG" id="bhan:CGC63_01625"/>
<dbReference type="Pfam" id="PF18476">
    <property type="entry name" value="PIN_8"/>
    <property type="match status" value="1"/>
</dbReference>
<name>C9L5I4_BLAHA</name>
<organism evidence="3 4">
    <name type="scientific">Blautia hansenii DSM 20583</name>
    <dbReference type="NCBI Taxonomy" id="537007"/>
    <lineage>
        <taxon>Bacteria</taxon>
        <taxon>Bacillati</taxon>
        <taxon>Bacillota</taxon>
        <taxon>Clostridia</taxon>
        <taxon>Lachnospirales</taxon>
        <taxon>Lachnospiraceae</taxon>
        <taxon>Blautia</taxon>
    </lineage>
</organism>
<dbReference type="STRING" id="537007.BLAHAN_04641"/>
<evidence type="ECO:0000259" key="2">
    <source>
        <dbReference type="Pfam" id="PF18476"/>
    </source>
</evidence>
<evidence type="ECO:0000313" key="3">
    <source>
        <dbReference type="EMBL" id="EEX22416.1"/>
    </source>
</evidence>
<evidence type="ECO:0000313" key="4">
    <source>
        <dbReference type="Proteomes" id="UP000003755"/>
    </source>
</evidence>
<feature type="domain" description="PIN like" evidence="2">
    <location>
        <begin position="24"/>
        <end position="239"/>
    </location>
</feature>
<comment type="caution">
    <text evidence="3">The sequence shown here is derived from an EMBL/GenBank/DDBJ whole genome shotgun (WGS) entry which is preliminary data.</text>
</comment>
<dbReference type="HOGENOM" id="CLU_045114_1_0_9"/>
<dbReference type="RefSeq" id="WP_004221595.1">
    <property type="nucleotide sequence ID" value="NZ_CP022413.2"/>
</dbReference>
<reference evidence="3" key="1">
    <citation type="submission" date="2009-09" db="EMBL/GenBank/DDBJ databases">
        <authorList>
            <person name="Weinstock G."/>
            <person name="Sodergren E."/>
            <person name="Clifton S."/>
            <person name="Fulton L."/>
            <person name="Fulton B."/>
            <person name="Courtney L."/>
            <person name="Fronick C."/>
            <person name="Harrison M."/>
            <person name="Strong C."/>
            <person name="Farmer C."/>
            <person name="Delahaunty K."/>
            <person name="Markovic C."/>
            <person name="Hall O."/>
            <person name="Minx P."/>
            <person name="Tomlinson C."/>
            <person name="Mitreva M."/>
            <person name="Nelson J."/>
            <person name="Hou S."/>
            <person name="Wollam A."/>
            <person name="Pepin K.H."/>
            <person name="Johnson M."/>
            <person name="Bhonagiri V."/>
            <person name="Nash W.E."/>
            <person name="Warren W."/>
            <person name="Chinwalla A."/>
            <person name="Mardis E.R."/>
            <person name="Wilson R.K."/>
        </authorList>
    </citation>
    <scope>NUCLEOTIDE SEQUENCE [LARGE SCALE GENOMIC DNA]</scope>
    <source>
        <strain evidence="3">DSM 20583</strain>
    </source>
</reference>
<keyword evidence="4" id="KW-1185">Reference proteome</keyword>
<accession>C9L5I4</accession>
<dbReference type="InterPro" id="IPR041578">
    <property type="entry name" value="PIN_8"/>
</dbReference>
<dbReference type="EMBL" id="ABYU02000011">
    <property type="protein sequence ID" value="EEX22416.1"/>
    <property type="molecule type" value="Genomic_DNA"/>
</dbReference>
<evidence type="ECO:0000256" key="1">
    <source>
        <dbReference type="SAM" id="Coils"/>
    </source>
</evidence>
<gene>
    <name evidence="3" type="ORF">BLAHAN_04641</name>
</gene>
<dbReference type="AlphaFoldDB" id="C9L5I4"/>
<feature type="coiled-coil region" evidence="1">
    <location>
        <begin position="305"/>
        <end position="380"/>
    </location>
</feature>